<feature type="site" description="Interaction with host RNAP" evidence="1">
    <location>
        <position position="76"/>
    </location>
</feature>
<dbReference type="EMBL" id="KU686210">
    <property type="protein sequence ID" value="AOV61600.1"/>
    <property type="molecule type" value="Genomic_DNA"/>
</dbReference>
<organism evidence="2 3">
    <name type="scientific">Synechococcus phage S-WAM1</name>
    <dbReference type="NCBI Taxonomy" id="1815521"/>
    <lineage>
        <taxon>Viruses</taxon>
        <taxon>Duplodnaviria</taxon>
        <taxon>Heunggongvirae</taxon>
        <taxon>Uroviricota</taxon>
        <taxon>Caudoviricetes</taxon>
        <taxon>Pantevenvirales</taxon>
        <taxon>Kyanoviridae</taxon>
        <taxon>Sokavirus</taxon>
        <taxon>Sokavirus swam1</taxon>
    </lineage>
</organism>
<evidence type="ECO:0000313" key="3">
    <source>
        <dbReference type="Proteomes" id="UP000204364"/>
    </source>
</evidence>
<dbReference type="GO" id="GO:0003677">
    <property type="term" value="F:DNA binding"/>
    <property type="evidence" value="ECO:0007669"/>
    <property type="project" value="UniProtKB-UniRule"/>
</dbReference>
<reference evidence="2 3" key="1">
    <citation type="journal article" date="2016" name="Virology">
        <title>The genomic content and context of auxiliary metabolic genes in marine cyanomyoviruses.</title>
        <authorList>
            <person name="Crummett L.T."/>
            <person name="Puxty R.J."/>
            <person name="Weihe C."/>
            <person name="Marston M.F."/>
            <person name="Martiny J.B."/>
        </authorList>
    </citation>
    <scope>NUCLEOTIDE SEQUENCE [LARGE SCALE GENOMIC DNA]</scope>
    <source>
        <strain evidence="2">0810PA09</strain>
    </source>
</reference>
<protein>
    <recommendedName>
        <fullName evidence="1">RNA polymerase sigma-like factor</fullName>
    </recommendedName>
    <alternativeName>
        <fullName evidence="1">Promoter specificity factor</fullName>
    </alternativeName>
</protein>
<feature type="site" description="Interaction with host RNAP" evidence="1">
    <location>
        <position position="83"/>
    </location>
</feature>
<proteinExistence type="inferred from homology"/>
<accession>A0A1D8KSE3</accession>
<gene>
    <name evidence="2" type="ORF">P090810_127</name>
</gene>
<dbReference type="HAMAP" id="MF_04164">
    <property type="entry name" value="T4_Sigma_like_factor"/>
    <property type="match status" value="1"/>
</dbReference>
<keyword evidence="1" id="KW-0808">Transferase</keyword>
<dbReference type="KEGG" id="vg:30310080"/>
<name>A0A1D8KSE3_9CAUD</name>
<dbReference type="GeneID" id="30310080"/>
<evidence type="ECO:0000313" key="2">
    <source>
        <dbReference type="EMBL" id="AOV61600.1"/>
    </source>
</evidence>
<dbReference type="RefSeq" id="YP_009325116.1">
    <property type="nucleotide sequence ID" value="NC_031944.1"/>
</dbReference>
<dbReference type="GO" id="GO:0016987">
    <property type="term" value="F:sigma factor activity"/>
    <property type="evidence" value="ECO:0007669"/>
    <property type="project" value="UniProtKB-UniRule"/>
</dbReference>
<keyword evidence="1" id="KW-0238">DNA-binding</keyword>
<dbReference type="OrthoDB" id="11446at10239"/>
<feature type="DNA-binding region" evidence="1">
    <location>
        <position position="120"/>
    </location>
</feature>
<comment type="function">
    <text evidence="1">Plays a role in the transcription of the viral late genes by acting as a late promoter recognition subunit. Associates with host RNA polymerase (RNAP) core and thus replaces the host sigma-70/rpoD subunit in the complex. May also play a role in DNA packaging by interacting with the terminase subunit gp17.</text>
</comment>
<dbReference type="InterPro" id="IPR046386">
    <property type="entry name" value="T4_sigma-like_factor"/>
</dbReference>
<evidence type="ECO:0000256" key="1">
    <source>
        <dbReference type="HAMAP-Rule" id="MF_04164"/>
    </source>
</evidence>
<keyword evidence="1" id="KW-1195">Viral transcription</keyword>
<feature type="site" description="Interaction with host RNAP" evidence="1">
    <location>
        <position position="80"/>
    </location>
</feature>
<keyword evidence="3" id="KW-1185">Reference proteome</keyword>
<keyword evidence="1" id="KW-0805">Transcription regulation</keyword>
<keyword evidence="1" id="KW-0731">Sigma factor</keyword>
<comment type="similarity">
    <text evidence="1">Belongs to the Tevenvirinae RNA polymerase sigma-like factor family.</text>
</comment>
<comment type="caution">
    <text evidence="1">Lacks conserved residue(s) required for the propagation of feature annotation.</text>
</comment>
<comment type="subunit">
    <text evidence="1">Interacts with the host RNA polymerase catalytic core formed by RpoA, RpoB, RpoC and RpoZ to form the RNAP-gp55 holoenzyme. Part of the transcription activation complex containing host RNAP, the viral RNA polymerase sigma-like factor, the late transcription coactivator, and the sliding clamp. Interacts with the terminase large subunit; this interaction may load the terminase onto DNA for packaging.</text>
</comment>
<keyword evidence="1" id="KW-0945">Host-virus interaction</keyword>
<dbReference type="Proteomes" id="UP000204364">
    <property type="component" value="Segment"/>
</dbReference>
<dbReference type="GO" id="GO:0019086">
    <property type="term" value="P:late viral transcription"/>
    <property type="evidence" value="ECO:0007669"/>
    <property type="project" value="UniProtKB-UniRule"/>
</dbReference>
<dbReference type="GO" id="GO:0016779">
    <property type="term" value="F:nucleotidyltransferase activity"/>
    <property type="evidence" value="ECO:0007669"/>
    <property type="project" value="UniProtKB-KW"/>
</dbReference>
<sequence length="163" mass="19528">MSISMPARKNPKKKEHYVDNKQFLHELIIYRNKCEVAKSKGLPKPRVSNYIGECFLKIATHLSYRPNFINYMYREDMIGDGIENCIQYIHNFNPDKSTNPFAYFTQIVYYAYLRRIAKEKRQQAIREKILERKGWEEVMHSDDLDNVADMNYIKSRVESNTRY</sequence>
<keyword evidence="1" id="KW-0548">Nucleotidyltransferase</keyword>
<keyword evidence="1" id="KW-0804">Transcription</keyword>